<accession>A0A0G0S6D3</accession>
<dbReference type="Proteomes" id="UP000034793">
    <property type="component" value="Unassembled WGS sequence"/>
</dbReference>
<dbReference type="Gene3D" id="3.60.21.10">
    <property type="match status" value="1"/>
</dbReference>
<evidence type="ECO:0000313" key="4">
    <source>
        <dbReference type="EMBL" id="KKR30285.1"/>
    </source>
</evidence>
<organism evidence="4 5">
    <name type="scientific">Candidatus Woesebacteria bacterium GW2011_GWA1_39_8</name>
    <dbReference type="NCBI Taxonomy" id="1618552"/>
    <lineage>
        <taxon>Bacteria</taxon>
        <taxon>Candidatus Woeseibacteriota</taxon>
    </lineage>
</organism>
<dbReference type="InterPro" id="IPR051558">
    <property type="entry name" value="Metallophosphoesterase_PAP"/>
</dbReference>
<keyword evidence="2" id="KW-0378">Hydrolase</keyword>
<evidence type="ECO:0000313" key="5">
    <source>
        <dbReference type="Proteomes" id="UP000034793"/>
    </source>
</evidence>
<dbReference type="PANTHER" id="PTHR10161">
    <property type="entry name" value="TARTRATE-RESISTANT ACID PHOSPHATASE TYPE 5"/>
    <property type="match status" value="1"/>
</dbReference>
<sequence>MKRLIILILASVISLSILFFVFSKHQETKKYLQNNTVLIQHSYILMGDTGTGNSNQSEVAEGVKSYCSFTQNCKAVFMLGDVIYDEGVTGIKDEQFLTKFEKPYADISLPFYILFGNHDYIGCTSCYLEYDKLSTKWEIPARFYLQNYKSVSFYAIDTENFDNEQKSWLINQLSQNSSKWKIVLGHRPIKTFEETKLNEKWNGDEELKKILCNFADFYISGHSHILEDAGQVENCRVRQFISGTGGSYPRNVKKPYEGKFYFEDNGFLALTVSGKNIRFEFFDKTGNSLYNFTAEK</sequence>
<dbReference type="InterPro" id="IPR004843">
    <property type="entry name" value="Calcineurin-like_PHP"/>
</dbReference>
<name>A0A0G0S6D3_9BACT</name>
<reference evidence="4 5" key="1">
    <citation type="journal article" date="2015" name="Nature">
        <title>rRNA introns, odd ribosomes, and small enigmatic genomes across a large radiation of phyla.</title>
        <authorList>
            <person name="Brown C.T."/>
            <person name="Hug L.A."/>
            <person name="Thomas B.C."/>
            <person name="Sharon I."/>
            <person name="Castelle C.J."/>
            <person name="Singh A."/>
            <person name="Wilkins M.J."/>
            <person name="Williams K.H."/>
            <person name="Banfield J.F."/>
        </authorList>
    </citation>
    <scope>NUCLEOTIDE SEQUENCE [LARGE SCALE GENOMIC DNA]</scope>
</reference>
<dbReference type="PANTHER" id="PTHR10161:SF14">
    <property type="entry name" value="TARTRATE-RESISTANT ACID PHOSPHATASE TYPE 5"/>
    <property type="match status" value="1"/>
</dbReference>
<comment type="caution">
    <text evidence="4">The sequence shown here is derived from an EMBL/GenBank/DDBJ whole genome shotgun (WGS) entry which is preliminary data.</text>
</comment>
<feature type="domain" description="Calcineurin-like phosphoesterase" evidence="3">
    <location>
        <begin position="45"/>
        <end position="225"/>
    </location>
</feature>
<gene>
    <name evidence="4" type="ORF">UT61_C0009G0018</name>
</gene>
<dbReference type="Pfam" id="PF00149">
    <property type="entry name" value="Metallophos"/>
    <property type="match status" value="1"/>
</dbReference>
<dbReference type="AlphaFoldDB" id="A0A0G0S6D3"/>
<dbReference type="InterPro" id="IPR029052">
    <property type="entry name" value="Metallo-depent_PP-like"/>
</dbReference>
<evidence type="ECO:0000256" key="1">
    <source>
        <dbReference type="ARBA" id="ARBA00022729"/>
    </source>
</evidence>
<dbReference type="GO" id="GO:0016787">
    <property type="term" value="F:hydrolase activity"/>
    <property type="evidence" value="ECO:0007669"/>
    <property type="project" value="UniProtKB-KW"/>
</dbReference>
<dbReference type="SUPFAM" id="SSF56300">
    <property type="entry name" value="Metallo-dependent phosphatases"/>
    <property type="match status" value="1"/>
</dbReference>
<dbReference type="EMBL" id="LBXL01000009">
    <property type="protein sequence ID" value="KKR30285.1"/>
    <property type="molecule type" value="Genomic_DNA"/>
</dbReference>
<keyword evidence="1" id="KW-0732">Signal</keyword>
<proteinExistence type="predicted"/>
<evidence type="ECO:0000259" key="3">
    <source>
        <dbReference type="Pfam" id="PF00149"/>
    </source>
</evidence>
<evidence type="ECO:0000256" key="2">
    <source>
        <dbReference type="ARBA" id="ARBA00022801"/>
    </source>
</evidence>
<protein>
    <submittedName>
        <fullName evidence="4">Acid phosphatase 5, tartrate resistant</fullName>
    </submittedName>
</protein>